<dbReference type="SMART" id="SM00530">
    <property type="entry name" value="HTH_XRE"/>
    <property type="match status" value="1"/>
</dbReference>
<dbReference type="PANTHER" id="PTHR46797:SF1">
    <property type="entry name" value="METHYLPHOSPHONATE SYNTHASE"/>
    <property type="match status" value="1"/>
</dbReference>
<dbReference type="EMBL" id="LFBV01000009">
    <property type="protein sequence ID" value="OKH91523.1"/>
    <property type="molecule type" value="Genomic_DNA"/>
</dbReference>
<reference evidence="3 4" key="1">
    <citation type="submission" date="2015-06" db="EMBL/GenBank/DDBJ databases">
        <title>Cloning and characterization of the uncialamcin biosynthetic gene cluster.</title>
        <authorList>
            <person name="Yan X."/>
            <person name="Huang T."/>
            <person name="Ge H."/>
            <person name="Shen B."/>
        </authorList>
    </citation>
    <scope>NUCLEOTIDE SEQUENCE [LARGE SCALE GENOMIC DNA]</scope>
    <source>
        <strain evidence="3 4">DCA2648</strain>
    </source>
</reference>
<dbReference type="InterPro" id="IPR001387">
    <property type="entry name" value="Cro/C1-type_HTH"/>
</dbReference>
<dbReference type="GO" id="GO:0003700">
    <property type="term" value="F:DNA-binding transcription factor activity"/>
    <property type="evidence" value="ECO:0007669"/>
    <property type="project" value="TreeGrafter"/>
</dbReference>
<dbReference type="GO" id="GO:0003677">
    <property type="term" value="F:DNA binding"/>
    <property type="evidence" value="ECO:0007669"/>
    <property type="project" value="UniProtKB-KW"/>
</dbReference>
<protein>
    <submittedName>
        <fullName evidence="3">XRE family transcriptional regulator</fullName>
    </submittedName>
</protein>
<organism evidence="3 4">
    <name type="scientific">Streptomyces uncialis</name>
    <dbReference type="NCBI Taxonomy" id="1048205"/>
    <lineage>
        <taxon>Bacteria</taxon>
        <taxon>Bacillati</taxon>
        <taxon>Actinomycetota</taxon>
        <taxon>Actinomycetes</taxon>
        <taxon>Kitasatosporales</taxon>
        <taxon>Streptomycetaceae</taxon>
        <taxon>Streptomyces</taxon>
    </lineage>
</organism>
<dbReference type="PROSITE" id="PS50943">
    <property type="entry name" value="HTH_CROC1"/>
    <property type="match status" value="1"/>
</dbReference>
<proteinExistence type="predicted"/>
<dbReference type="InterPro" id="IPR010982">
    <property type="entry name" value="Lambda_DNA-bd_dom_sf"/>
</dbReference>
<evidence type="ECO:0000256" key="1">
    <source>
        <dbReference type="ARBA" id="ARBA00023125"/>
    </source>
</evidence>
<dbReference type="PANTHER" id="PTHR46797">
    <property type="entry name" value="HTH-TYPE TRANSCRIPTIONAL REGULATOR"/>
    <property type="match status" value="1"/>
</dbReference>
<dbReference type="GO" id="GO:0005829">
    <property type="term" value="C:cytosol"/>
    <property type="evidence" value="ECO:0007669"/>
    <property type="project" value="TreeGrafter"/>
</dbReference>
<comment type="caution">
    <text evidence="3">The sequence shown here is derived from an EMBL/GenBank/DDBJ whole genome shotgun (WGS) entry which is preliminary data.</text>
</comment>
<feature type="domain" description="HTH cro/C1-type" evidence="2">
    <location>
        <begin position="10"/>
        <end position="64"/>
    </location>
</feature>
<dbReference type="STRING" id="1048205.AB852_28625"/>
<dbReference type="Gene3D" id="1.10.260.40">
    <property type="entry name" value="lambda repressor-like DNA-binding domains"/>
    <property type="match status" value="1"/>
</dbReference>
<keyword evidence="4" id="KW-1185">Reference proteome</keyword>
<evidence type="ECO:0000259" key="2">
    <source>
        <dbReference type="PROSITE" id="PS50943"/>
    </source>
</evidence>
<evidence type="ECO:0000313" key="3">
    <source>
        <dbReference type="EMBL" id="OKH91523.1"/>
    </source>
</evidence>
<sequence length="408" mass="44546">MVASHVGQRVRQLRKLRHLSVRSLATQAAISPSLLEKIESGDRTLSPALLTRIASVLRVGPDRLTGQPYMNGAEAEDPVQAVIPELRRICLTYDSPDDLLVAPRPLPVLAAEMEQLSRMRQDGKYIPMGALLPGLLSELTHVALAGRGEEQRRAFGWLARGYRATNSLAHKLGYHDLSLTAVERVHWAADRAGEPLMQVTAAYLKAGAMLRLGSFGSARRLLEGLEREIERMAPEGSMSEAELAVQGAVLLKLAMVEARDGQADRAVLRLAEAQAAAAVLRRDTTHYEMSFGPTNVRIHEIAMLIDTGDTGRALARLREWGAEQDRDEWELPDDLAAERASHHHIDVAAARLAEGDRGGAFADLAVARRISPAHTRFHPTVRHTAGALVRLDRSGDEAVTNFAAWAGV</sequence>
<dbReference type="Pfam" id="PF13560">
    <property type="entry name" value="HTH_31"/>
    <property type="match status" value="1"/>
</dbReference>
<evidence type="ECO:0000313" key="4">
    <source>
        <dbReference type="Proteomes" id="UP000186455"/>
    </source>
</evidence>
<name>A0A1Q4V117_9ACTN</name>
<keyword evidence="1" id="KW-0238">DNA-binding</keyword>
<dbReference type="Proteomes" id="UP000186455">
    <property type="component" value="Unassembled WGS sequence"/>
</dbReference>
<dbReference type="RefSeq" id="WP_073793210.1">
    <property type="nucleotide sequence ID" value="NZ_LFBV01000009.1"/>
</dbReference>
<dbReference type="InterPro" id="IPR050807">
    <property type="entry name" value="TransReg_Diox_bact_type"/>
</dbReference>
<gene>
    <name evidence="3" type="ORF">AB852_28625</name>
</gene>
<dbReference type="AlphaFoldDB" id="A0A1Q4V117"/>
<dbReference type="CDD" id="cd00093">
    <property type="entry name" value="HTH_XRE"/>
    <property type="match status" value="1"/>
</dbReference>
<dbReference type="SUPFAM" id="SSF47413">
    <property type="entry name" value="lambda repressor-like DNA-binding domains"/>
    <property type="match status" value="1"/>
</dbReference>
<accession>A0A1Q4V117</accession>